<gene>
    <name evidence="2" type="ORF">BQ2448_3124</name>
</gene>
<dbReference type="NCBIfam" id="NF004855">
    <property type="entry name" value="PRK06208.1"/>
    <property type="match status" value="1"/>
</dbReference>
<dbReference type="SUPFAM" id="SSF53639">
    <property type="entry name" value="AraD/HMP-PK domain-like"/>
    <property type="match status" value="1"/>
</dbReference>
<dbReference type="AlphaFoldDB" id="A0A238FKE4"/>
<dbReference type="Gene3D" id="3.40.225.10">
    <property type="entry name" value="Class II aldolase/adducin N-terminal domain"/>
    <property type="match status" value="1"/>
</dbReference>
<dbReference type="Proteomes" id="UP000198372">
    <property type="component" value="Unassembled WGS sequence"/>
</dbReference>
<reference evidence="3" key="1">
    <citation type="submission" date="2016-09" db="EMBL/GenBank/DDBJ databases">
        <authorList>
            <person name="Jeantristanb JTB J.-T."/>
            <person name="Ricardo R."/>
        </authorList>
    </citation>
    <scope>NUCLEOTIDE SEQUENCE [LARGE SCALE GENOMIC DNA]</scope>
</reference>
<dbReference type="InterPro" id="IPR036409">
    <property type="entry name" value="Aldolase_II/adducin_N_sf"/>
</dbReference>
<dbReference type="GO" id="GO:0005856">
    <property type="term" value="C:cytoskeleton"/>
    <property type="evidence" value="ECO:0007669"/>
    <property type="project" value="TreeGrafter"/>
</dbReference>
<protein>
    <submittedName>
        <fullName evidence="2">BQ2448_3124 protein</fullName>
    </submittedName>
</protein>
<dbReference type="EMBL" id="FMSP01000007">
    <property type="protein sequence ID" value="SCV71536.1"/>
    <property type="molecule type" value="Genomic_DNA"/>
</dbReference>
<evidence type="ECO:0000313" key="2">
    <source>
        <dbReference type="EMBL" id="SCV71536.1"/>
    </source>
</evidence>
<keyword evidence="3" id="KW-1185">Reference proteome</keyword>
<dbReference type="SMART" id="SM01007">
    <property type="entry name" value="Aldolase_II"/>
    <property type="match status" value="1"/>
</dbReference>
<accession>A0A238FKE4</accession>
<dbReference type="InterPro" id="IPR001303">
    <property type="entry name" value="Aldolase_II/adducin_N"/>
</dbReference>
<dbReference type="PANTHER" id="PTHR10672:SF39">
    <property type="entry name" value="CLASS II ALDOLASE_ADDUCIN N-TERMINAL DOMAIN-CONTAINING PROTEIN"/>
    <property type="match status" value="1"/>
</dbReference>
<sequence length="280" mass="30233">MSKVGNGATDHVQENAKGFDYGGTLKELTEPPKFDNVEDERKYLRERLAAALRIIGRLGFDHHVAGHLTVRDPENPHNFWVNPFGLAMSVMTVSDLILVSDEGKVIGGGKPGRRLVNLAGFLIHSAIHRARPDVVAIVHSHSMYGKAFSTLGEELPITTQDACSFYGHISLLTQFGGVVVSGGEGDLIAKTLGQNKAIILQNHGILTAGQSIDSALNWFVMLEAQCQVALLAKAAGNTVLIDEAQAAFTFKETGSERSGYFMASPLFQQLDAEVGDAYKK</sequence>
<dbReference type="InterPro" id="IPR051017">
    <property type="entry name" value="Aldolase-II_Adducin_sf"/>
</dbReference>
<organism evidence="2 3">
    <name type="scientific">Microbotryum intermedium</name>
    <dbReference type="NCBI Taxonomy" id="269621"/>
    <lineage>
        <taxon>Eukaryota</taxon>
        <taxon>Fungi</taxon>
        <taxon>Dikarya</taxon>
        <taxon>Basidiomycota</taxon>
        <taxon>Pucciniomycotina</taxon>
        <taxon>Microbotryomycetes</taxon>
        <taxon>Microbotryales</taxon>
        <taxon>Microbotryaceae</taxon>
        <taxon>Microbotryum</taxon>
    </lineage>
</organism>
<evidence type="ECO:0000259" key="1">
    <source>
        <dbReference type="SMART" id="SM01007"/>
    </source>
</evidence>
<evidence type="ECO:0000313" key="3">
    <source>
        <dbReference type="Proteomes" id="UP000198372"/>
    </source>
</evidence>
<dbReference type="OrthoDB" id="3238794at2759"/>
<feature type="domain" description="Class II aldolase/adducin N-terminal" evidence="1">
    <location>
        <begin position="46"/>
        <end position="230"/>
    </location>
</feature>
<dbReference type="FunFam" id="3.40.225.10:FF:000009">
    <property type="entry name" value="Class II aldolase/adducin N-terminal"/>
    <property type="match status" value="1"/>
</dbReference>
<dbReference type="STRING" id="269621.A0A238FKE4"/>
<proteinExistence type="predicted"/>
<dbReference type="PANTHER" id="PTHR10672">
    <property type="entry name" value="ADDUCIN"/>
    <property type="match status" value="1"/>
</dbReference>
<dbReference type="Pfam" id="PF00596">
    <property type="entry name" value="Aldolase_II"/>
    <property type="match status" value="1"/>
</dbReference>
<dbReference type="GO" id="GO:0051015">
    <property type="term" value="F:actin filament binding"/>
    <property type="evidence" value="ECO:0007669"/>
    <property type="project" value="TreeGrafter"/>
</dbReference>
<name>A0A238FKE4_9BASI</name>